<sequence>MSAVSPEALFSIFTDKVSPTAFTTFPLGVKLSSCVETQAKTATASSLEAAYWRVEEVVDRPVAGSNFMLGRYIMAYVMATEDSTVTTEKSIGYILARQLRFYDVEEKKTFRMASCCQLNLKTKDKASDLWCGGQNRLATLVSATRCLTPTEPQCLNATHQAVNQHLCKDPI</sequence>
<protein>
    <submittedName>
        <fullName evidence="1">Uncharacterized protein</fullName>
    </submittedName>
</protein>
<dbReference type="Proteomes" id="UP000314294">
    <property type="component" value="Unassembled WGS sequence"/>
</dbReference>
<proteinExistence type="predicted"/>
<name>A0A4Z2GI08_9TELE</name>
<evidence type="ECO:0000313" key="2">
    <source>
        <dbReference type="Proteomes" id="UP000314294"/>
    </source>
</evidence>
<organism evidence="1 2">
    <name type="scientific">Liparis tanakae</name>
    <name type="common">Tanaka's snailfish</name>
    <dbReference type="NCBI Taxonomy" id="230148"/>
    <lineage>
        <taxon>Eukaryota</taxon>
        <taxon>Metazoa</taxon>
        <taxon>Chordata</taxon>
        <taxon>Craniata</taxon>
        <taxon>Vertebrata</taxon>
        <taxon>Euteleostomi</taxon>
        <taxon>Actinopterygii</taxon>
        <taxon>Neopterygii</taxon>
        <taxon>Teleostei</taxon>
        <taxon>Neoteleostei</taxon>
        <taxon>Acanthomorphata</taxon>
        <taxon>Eupercaria</taxon>
        <taxon>Perciformes</taxon>
        <taxon>Cottioidei</taxon>
        <taxon>Cottales</taxon>
        <taxon>Liparidae</taxon>
        <taxon>Liparis</taxon>
    </lineage>
</organism>
<gene>
    <name evidence="1" type="ORF">EYF80_036606</name>
</gene>
<comment type="caution">
    <text evidence="1">The sequence shown here is derived from an EMBL/GenBank/DDBJ whole genome shotgun (WGS) entry which is preliminary data.</text>
</comment>
<reference evidence="1 2" key="1">
    <citation type="submission" date="2019-03" db="EMBL/GenBank/DDBJ databases">
        <title>First draft genome of Liparis tanakae, snailfish: a comprehensive survey of snailfish specific genes.</title>
        <authorList>
            <person name="Kim W."/>
            <person name="Song I."/>
            <person name="Jeong J.-H."/>
            <person name="Kim D."/>
            <person name="Kim S."/>
            <person name="Ryu S."/>
            <person name="Song J.Y."/>
            <person name="Lee S.K."/>
        </authorList>
    </citation>
    <scope>NUCLEOTIDE SEQUENCE [LARGE SCALE GENOMIC DNA]</scope>
    <source>
        <tissue evidence="1">Muscle</tissue>
    </source>
</reference>
<keyword evidence="2" id="KW-1185">Reference proteome</keyword>
<dbReference type="EMBL" id="SRLO01000523">
    <property type="protein sequence ID" value="TNN53187.1"/>
    <property type="molecule type" value="Genomic_DNA"/>
</dbReference>
<accession>A0A4Z2GI08</accession>
<evidence type="ECO:0000313" key="1">
    <source>
        <dbReference type="EMBL" id="TNN53187.1"/>
    </source>
</evidence>
<dbReference type="AlphaFoldDB" id="A0A4Z2GI08"/>